<dbReference type="EMBL" id="JANEYF010001172">
    <property type="protein sequence ID" value="KAJ8965740.1"/>
    <property type="molecule type" value="Genomic_DNA"/>
</dbReference>
<dbReference type="Proteomes" id="UP001162156">
    <property type="component" value="Unassembled WGS sequence"/>
</dbReference>
<dbReference type="InterPro" id="IPR036397">
    <property type="entry name" value="RNaseH_sf"/>
</dbReference>
<reference evidence="2" key="1">
    <citation type="journal article" date="2023" name="Insect Mol. Biol.">
        <title>Genome sequencing provides insights into the evolution of gene families encoding plant cell wall-degrading enzymes in longhorned beetles.</title>
        <authorList>
            <person name="Shin N.R."/>
            <person name="Okamura Y."/>
            <person name="Kirsch R."/>
            <person name="Pauchet Y."/>
        </authorList>
    </citation>
    <scope>NUCLEOTIDE SEQUENCE</scope>
    <source>
        <strain evidence="2">RBIC_L_NR</strain>
    </source>
</reference>
<dbReference type="PANTHER" id="PTHR19303:SF74">
    <property type="entry name" value="POGO TRANSPOSABLE ELEMENT WITH KRAB DOMAIN"/>
    <property type="match status" value="1"/>
</dbReference>
<dbReference type="GO" id="GO:0003677">
    <property type="term" value="F:DNA binding"/>
    <property type="evidence" value="ECO:0007669"/>
    <property type="project" value="TreeGrafter"/>
</dbReference>
<evidence type="ECO:0000259" key="1">
    <source>
        <dbReference type="Pfam" id="PF03184"/>
    </source>
</evidence>
<dbReference type="GO" id="GO:0005634">
    <property type="term" value="C:nucleus"/>
    <property type="evidence" value="ECO:0007669"/>
    <property type="project" value="TreeGrafter"/>
</dbReference>
<dbReference type="PANTHER" id="PTHR19303">
    <property type="entry name" value="TRANSPOSON"/>
    <property type="match status" value="1"/>
</dbReference>
<comment type="caution">
    <text evidence="2">The sequence shown here is derived from an EMBL/GenBank/DDBJ whole genome shotgun (WGS) entry which is preliminary data.</text>
</comment>
<sequence length="140" mass="16442">MLPPYIVYKADYLWITWKESGPTNARYNRSRSGWFETNLFEDWFLQIALPYIRSLPPGQKVLIGDNLASHISLDVVQKCEENNICFILLPPNSTQLTQPLDVSVFRPIKIKWRKVLRDWKKDNKDVIRKDVFPRPHDGAT</sequence>
<keyword evidence="3" id="KW-1185">Reference proteome</keyword>
<dbReference type="InterPro" id="IPR004875">
    <property type="entry name" value="DDE_SF_endonuclease_dom"/>
</dbReference>
<proteinExistence type="predicted"/>
<feature type="domain" description="DDE-1" evidence="1">
    <location>
        <begin position="2"/>
        <end position="127"/>
    </location>
</feature>
<dbReference type="AlphaFoldDB" id="A0AAV8ZLI2"/>
<organism evidence="2 3">
    <name type="scientific">Rhamnusium bicolor</name>
    <dbReference type="NCBI Taxonomy" id="1586634"/>
    <lineage>
        <taxon>Eukaryota</taxon>
        <taxon>Metazoa</taxon>
        <taxon>Ecdysozoa</taxon>
        <taxon>Arthropoda</taxon>
        <taxon>Hexapoda</taxon>
        <taxon>Insecta</taxon>
        <taxon>Pterygota</taxon>
        <taxon>Neoptera</taxon>
        <taxon>Endopterygota</taxon>
        <taxon>Coleoptera</taxon>
        <taxon>Polyphaga</taxon>
        <taxon>Cucujiformia</taxon>
        <taxon>Chrysomeloidea</taxon>
        <taxon>Cerambycidae</taxon>
        <taxon>Lepturinae</taxon>
        <taxon>Rhagiini</taxon>
        <taxon>Rhamnusium</taxon>
    </lineage>
</organism>
<evidence type="ECO:0000313" key="3">
    <source>
        <dbReference type="Proteomes" id="UP001162156"/>
    </source>
</evidence>
<gene>
    <name evidence="2" type="ORF">NQ314_003929</name>
</gene>
<dbReference type="Gene3D" id="3.30.420.10">
    <property type="entry name" value="Ribonuclease H-like superfamily/Ribonuclease H"/>
    <property type="match status" value="1"/>
</dbReference>
<name>A0AAV8ZLI2_9CUCU</name>
<accession>A0AAV8ZLI2</accession>
<evidence type="ECO:0000313" key="2">
    <source>
        <dbReference type="EMBL" id="KAJ8965740.1"/>
    </source>
</evidence>
<dbReference type="Pfam" id="PF03184">
    <property type="entry name" value="DDE_1"/>
    <property type="match status" value="1"/>
</dbReference>
<protein>
    <recommendedName>
        <fullName evidence="1">DDE-1 domain-containing protein</fullName>
    </recommendedName>
</protein>
<dbReference type="InterPro" id="IPR050863">
    <property type="entry name" value="CenT-Element_Derived"/>
</dbReference>